<dbReference type="Proteomes" id="UP000231464">
    <property type="component" value="Unassembled WGS sequence"/>
</dbReference>
<keyword evidence="5 7" id="KW-1133">Transmembrane helix</keyword>
<feature type="transmembrane region" description="Helical" evidence="7">
    <location>
        <begin position="274"/>
        <end position="295"/>
    </location>
</feature>
<evidence type="ECO:0000313" key="10">
    <source>
        <dbReference type="Proteomes" id="UP000231464"/>
    </source>
</evidence>
<dbReference type="Pfam" id="PF02397">
    <property type="entry name" value="Bac_transf"/>
    <property type="match status" value="1"/>
</dbReference>
<sequence>MKKSDLTFSAILLPVDYIMLVLAAVAAYALRYVDWIQEIRPVIFNLKFNEYLNFVWLIALGWIFIFMIAGLYQIAGPKRIFQEIGKIFLACSTGMLAVIVGAFFSRELFNSRFILLFAWLFSFVFVATARLLILGIQRLLYIKGRGVHKILLIGADNSTEDIAKEIYKNKKLGYQIVARLTDFKEDGEEKISELYHTKGFDEIWQTDSALDRRENLKLLDFANENHLVFKYTADFFATQSSNFDIYTLAGVPMVEVKRTALDGWGRILKRVFDLIFSFLLLIIFSPLFLILGIIIKMDSQGPIFYHAKRIGAYGREIKIWKFRSMVKNADKLKQKLLAENEREDGPLFKMEADPRVTRVGRFIRKWSLDELPQFLNAFKGDMSLVGPRPHEPNEVKQYEKHHKKLLNIKPGITGLAQVSGRSDLDFEEEVRLDTFYIENWSLWLDLIILIKTPLVVLLRKGAK</sequence>
<evidence type="ECO:0000256" key="1">
    <source>
        <dbReference type="ARBA" id="ARBA00004141"/>
    </source>
</evidence>
<feature type="transmembrane region" description="Helical" evidence="7">
    <location>
        <begin position="116"/>
        <end position="136"/>
    </location>
</feature>
<evidence type="ECO:0000313" key="9">
    <source>
        <dbReference type="EMBL" id="PIT89587.1"/>
    </source>
</evidence>
<dbReference type="InterPro" id="IPR003362">
    <property type="entry name" value="Bact_transf"/>
</dbReference>
<accession>A0A2M6WA05</accession>
<gene>
    <name evidence="9" type="ORF">COU23_03200</name>
</gene>
<dbReference type="EMBL" id="PFBP01000051">
    <property type="protein sequence ID" value="PIT89587.1"/>
    <property type="molecule type" value="Genomic_DNA"/>
</dbReference>
<dbReference type="AlphaFoldDB" id="A0A2M6WA05"/>
<evidence type="ECO:0000256" key="5">
    <source>
        <dbReference type="ARBA" id="ARBA00022989"/>
    </source>
</evidence>
<protein>
    <recommendedName>
        <fullName evidence="8">Bacterial sugar transferase domain-containing protein</fullName>
    </recommendedName>
</protein>
<keyword evidence="3" id="KW-0808">Transferase</keyword>
<dbReference type="InterPro" id="IPR017475">
    <property type="entry name" value="EPS_sugar_tfrase"/>
</dbReference>
<organism evidence="9 10">
    <name type="scientific">Candidatus Kuenenbacteria bacterium CG10_big_fil_rev_8_21_14_0_10_36_11</name>
    <dbReference type="NCBI Taxonomy" id="1974618"/>
    <lineage>
        <taxon>Bacteria</taxon>
        <taxon>Candidatus Kueneniibacteriota</taxon>
    </lineage>
</organism>
<keyword evidence="4 7" id="KW-0812">Transmembrane</keyword>
<keyword evidence="6 7" id="KW-0472">Membrane</keyword>
<dbReference type="PANTHER" id="PTHR30576">
    <property type="entry name" value="COLANIC BIOSYNTHESIS UDP-GLUCOSE LIPID CARRIER TRANSFERASE"/>
    <property type="match status" value="1"/>
</dbReference>
<evidence type="ECO:0000256" key="2">
    <source>
        <dbReference type="ARBA" id="ARBA00006464"/>
    </source>
</evidence>
<feature type="domain" description="Bacterial sugar transferase" evidence="8">
    <location>
        <begin position="269"/>
        <end position="457"/>
    </location>
</feature>
<dbReference type="GO" id="GO:0016020">
    <property type="term" value="C:membrane"/>
    <property type="evidence" value="ECO:0007669"/>
    <property type="project" value="UniProtKB-SubCell"/>
</dbReference>
<comment type="caution">
    <text evidence="9">The sequence shown here is derived from an EMBL/GenBank/DDBJ whole genome shotgun (WGS) entry which is preliminary data.</text>
</comment>
<feature type="transmembrane region" description="Helical" evidence="7">
    <location>
        <begin position="53"/>
        <end position="75"/>
    </location>
</feature>
<dbReference type="GO" id="GO:0016780">
    <property type="term" value="F:phosphotransferase activity, for other substituted phosphate groups"/>
    <property type="evidence" value="ECO:0007669"/>
    <property type="project" value="TreeGrafter"/>
</dbReference>
<dbReference type="Pfam" id="PF13727">
    <property type="entry name" value="CoA_binding_3"/>
    <property type="match status" value="1"/>
</dbReference>
<comment type="similarity">
    <text evidence="2">Belongs to the bacterial sugar transferase family.</text>
</comment>
<name>A0A2M6WA05_9BACT</name>
<comment type="subcellular location">
    <subcellularLocation>
        <location evidence="1">Membrane</location>
        <topology evidence="1">Multi-pass membrane protein</topology>
    </subcellularLocation>
</comment>
<dbReference type="NCBIfam" id="TIGR03025">
    <property type="entry name" value="EPS_sugtrans"/>
    <property type="match status" value="1"/>
</dbReference>
<evidence type="ECO:0000256" key="7">
    <source>
        <dbReference type="SAM" id="Phobius"/>
    </source>
</evidence>
<evidence type="ECO:0000259" key="8">
    <source>
        <dbReference type="Pfam" id="PF02397"/>
    </source>
</evidence>
<feature type="transmembrane region" description="Helical" evidence="7">
    <location>
        <begin position="12"/>
        <end position="33"/>
    </location>
</feature>
<evidence type="ECO:0000256" key="4">
    <source>
        <dbReference type="ARBA" id="ARBA00022692"/>
    </source>
</evidence>
<evidence type="ECO:0000256" key="6">
    <source>
        <dbReference type="ARBA" id="ARBA00023136"/>
    </source>
</evidence>
<evidence type="ECO:0000256" key="3">
    <source>
        <dbReference type="ARBA" id="ARBA00022679"/>
    </source>
</evidence>
<proteinExistence type="inferred from homology"/>
<dbReference type="PANTHER" id="PTHR30576:SF0">
    <property type="entry name" value="UNDECAPRENYL-PHOSPHATE N-ACETYLGALACTOSAMINYL 1-PHOSPHATE TRANSFERASE-RELATED"/>
    <property type="match status" value="1"/>
</dbReference>
<feature type="transmembrane region" description="Helical" evidence="7">
    <location>
        <begin position="87"/>
        <end position="104"/>
    </location>
</feature>
<reference evidence="10" key="1">
    <citation type="submission" date="2017-09" db="EMBL/GenBank/DDBJ databases">
        <title>Depth-based differentiation of microbial function through sediment-hosted aquifers and enrichment of novel symbionts in the deep terrestrial subsurface.</title>
        <authorList>
            <person name="Probst A.J."/>
            <person name="Ladd B."/>
            <person name="Jarett J.K."/>
            <person name="Geller-Mcgrath D.E."/>
            <person name="Sieber C.M.K."/>
            <person name="Emerson J.B."/>
            <person name="Anantharaman K."/>
            <person name="Thomas B.C."/>
            <person name="Malmstrom R."/>
            <person name="Stieglmeier M."/>
            <person name="Klingl A."/>
            <person name="Woyke T."/>
            <person name="Ryan C.M."/>
            <person name="Banfield J.F."/>
        </authorList>
    </citation>
    <scope>NUCLEOTIDE SEQUENCE [LARGE SCALE GENOMIC DNA]</scope>
</reference>